<organism evidence="2 3">
    <name type="scientific">Mycoplasma haemofelis (strain Langford 1)</name>
    <name type="common">Haemobartonella felis</name>
    <dbReference type="NCBI Taxonomy" id="941640"/>
    <lineage>
        <taxon>Bacteria</taxon>
        <taxon>Bacillati</taxon>
        <taxon>Mycoplasmatota</taxon>
        <taxon>Mollicutes</taxon>
        <taxon>Mycoplasmataceae</taxon>
        <taxon>Mycoplasma</taxon>
    </lineage>
</organism>
<feature type="transmembrane region" description="Helical" evidence="1">
    <location>
        <begin position="46"/>
        <end position="66"/>
    </location>
</feature>
<keyword evidence="1" id="KW-0472">Membrane</keyword>
<dbReference type="EMBL" id="FR773153">
    <property type="protein sequence ID" value="CBY92129.1"/>
    <property type="molecule type" value="Genomic_DNA"/>
</dbReference>
<proteinExistence type="predicted"/>
<keyword evidence="1" id="KW-0812">Transmembrane</keyword>
<dbReference type="OrthoDB" id="397639at2"/>
<feature type="transmembrane region" description="Helical" evidence="1">
    <location>
        <begin position="14"/>
        <end position="34"/>
    </location>
</feature>
<evidence type="ECO:0000313" key="2">
    <source>
        <dbReference type="EMBL" id="CBY92129.1"/>
    </source>
</evidence>
<feature type="transmembrane region" description="Helical" evidence="1">
    <location>
        <begin position="78"/>
        <end position="96"/>
    </location>
</feature>
<protein>
    <recommendedName>
        <fullName evidence="4">Rod shape-determining protein MreD</fullName>
    </recommendedName>
</protein>
<dbReference type="KEGG" id="mha:HF1_01210"/>
<name>E8ZKG3_MYCHL</name>
<dbReference type="Gene3D" id="1.10.1760.20">
    <property type="match status" value="1"/>
</dbReference>
<evidence type="ECO:0000313" key="3">
    <source>
        <dbReference type="Proteomes" id="UP000008637"/>
    </source>
</evidence>
<keyword evidence="1" id="KW-1133">Transmembrane helix</keyword>
<reference evidence="2 3" key="1">
    <citation type="journal article" date="2011" name="J. Bacteriol.">
        <title>Complete genome sequence of Mycoplasma haemofelis, a hemotropic mycoplasma.</title>
        <authorList>
            <person name="Barker E.N."/>
            <person name="Helps C.R."/>
            <person name="Peters I.R."/>
            <person name="Darby A.C."/>
            <person name="Radford A.D."/>
            <person name="Tasker S."/>
        </authorList>
    </citation>
    <scope>NUCLEOTIDE SEQUENCE [LARGE SCALE GENOMIC DNA]</scope>
    <source>
        <strain evidence="2 3">Langford 1</strain>
    </source>
</reference>
<feature type="transmembrane region" description="Helical" evidence="1">
    <location>
        <begin position="143"/>
        <end position="168"/>
    </location>
</feature>
<sequence length="207" mass="22973">MLGIRANSLLDSELRQYLCLFLSALALSKLQVFLPNLGIKISAMSIPLVLLGWIFGPLTGFATGALVDLISLPDYHSFSPLFLMQTALIGYLGGVARRLPESFSLLPLNLVYLSVSLFFAPDLILVVFFHILMTTYLASRDPYWAKASIILTLIALLLSFLYGSFSAYSHFSHGSLDLFLRARIMKESLKISFLTPVLGYLLSHYGK</sequence>
<evidence type="ECO:0000256" key="1">
    <source>
        <dbReference type="SAM" id="Phobius"/>
    </source>
</evidence>
<dbReference type="HOGENOM" id="CLU_1325150_0_0_14"/>
<gene>
    <name evidence="2" type="ordered locus">HF1_01210</name>
</gene>
<evidence type="ECO:0008006" key="4">
    <source>
        <dbReference type="Google" id="ProtNLM"/>
    </source>
</evidence>
<dbReference type="AlphaFoldDB" id="E8ZKG3"/>
<feature type="transmembrane region" description="Helical" evidence="1">
    <location>
        <begin position="108"/>
        <end position="131"/>
    </location>
</feature>
<dbReference type="Proteomes" id="UP000008637">
    <property type="component" value="Chromosome"/>
</dbReference>
<accession>E8ZKG3</accession>
<keyword evidence="3" id="KW-1185">Reference proteome</keyword>